<protein>
    <submittedName>
        <fullName evidence="1">UDP-MurNAc hydroxylase</fullName>
    </submittedName>
</protein>
<organism evidence="1 4">
    <name type="scientific">Natrinema hispanicum</name>
    <dbReference type="NCBI Taxonomy" id="392421"/>
    <lineage>
        <taxon>Archaea</taxon>
        <taxon>Methanobacteriati</taxon>
        <taxon>Methanobacteriota</taxon>
        <taxon>Stenosarchaea group</taxon>
        <taxon>Halobacteria</taxon>
        <taxon>Halobacteriales</taxon>
        <taxon>Natrialbaceae</taxon>
        <taxon>Natrinema</taxon>
    </lineage>
</organism>
<dbReference type="Proteomes" id="UP000199320">
    <property type="component" value="Unassembled WGS sequence"/>
</dbReference>
<dbReference type="EMBL" id="FOIC01000025">
    <property type="protein sequence ID" value="SEU00430.1"/>
    <property type="molecule type" value="Genomic_DNA"/>
</dbReference>
<gene>
    <name evidence="2" type="ORF">SAMN04488694_12530</name>
    <name evidence="1" type="ORF">SAMN05192552_10163</name>
</gene>
<accession>A0A1G6T267</accession>
<keyword evidence="3" id="KW-1185">Reference proteome</keyword>
<reference evidence="2" key="1">
    <citation type="submission" date="2016-10" db="EMBL/GenBank/DDBJ databases">
        <authorList>
            <person name="de Groot N.N."/>
        </authorList>
    </citation>
    <scope>NUCLEOTIDE SEQUENCE [LARGE SCALE GENOMIC DNA]</scope>
    <source>
        <strain evidence="2">CDM_6</strain>
    </source>
</reference>
<proteinExistence type="predicted"/>
<evidence type="ECO:0000313" key="2">
    <source>
        <dbReference type="EMBL" id="SEU00430.1"/>
    </source>
</evidence>
<dbReference type="EMBL" id="FMZP01000016">
    <property type="protein sequence ID" value="SDD23222.1"/>
    <property type="molecule type" value="Genomic_DNA"/>
</dbReference>
<evidence type="ECO:0000313" key="3">
    <source>
        <dbReference type="Proteomes" id="UP000199320"/>
    </source>
</evidence>
<sequence length="34" mass="3721">MQDTERESAAVPIKDDDTSVLCDPWVLNGAHYGS</sequence>
<name>A0A1G6T267_9EURY</name>
<dbReference type="Proteomes" id="UP000324021">
    <property type="component" value="Unassembled WGS sequence"/>
</dbReference>
<dbReference type="AlphaFoldDB" id="A0A1G6T267"/>
<evidence type="ECO:0000313" key="1">
    <source>
        <dbReference type="EMBL" id="SDD23222.1"/>
    </source>
</evidence>
<reference evidence="3 4" key="2">
    <citation type="submission" date="2016-10" db="EMBL/GenBank/DDBJ databases">
        <authorList>
            <person name="Varghese N."/>
            <person name="Submissions S."/>
        </authorList>
    </citation>
    <scope>NUCLEOTIDE SEQUENCE [LARGE SCALE GENOMIC DNA]</scope>
    <source>
        <strain evidence="1 4">CDM_1</strain>
        <strain evidence="3">CDM_6</strain>
    </source>
</reference>
<evidence type="ECO:0000313" key="4">
    <source>
        <dbReference type="Proteomes" id="UP000324021"/>
    </source>
</evidence>